<proteinExistence type="predicted"/>
<evidence type="ECO:0000256" key="3">
    <source>
        <dbReference type="ARBA" id="ARBA00022989"/>
    </source>
</evidence>
<comment type="caution">
    <text evidence="8">The sequence shown here is derived from an EMBL/GenBank/DDBJ whole genome shotgun (WGS) entry which is preliminary data.</text>
</comment>
<evidence type="ECO:0000256" key="1">
    <source>
        <dbReference type="ARBA" id="ARBA00004141"/>
    </source>
</evidence>
<dbReference type="SUPFAM" id="SSF53448">
    <property type="entry name" value="Nucleotide-diphospho-sugar transferases"/>
    <property type="match status" value="1"/>
</dbReference>
<keyword evidence="8" id="KW-0808">Transferase</keyword>
<evidence type="ECO:0000256" key="4">
    <source>
        <dbReference type="ARBA" id="ARBA00023136"/>
    </source>
</evidence>
<accession>A0A839JXT5</accession>
<dbReference type="Pfam" id="PF04138">
    <property type="entry name" value="GtrA_DPMS_TM"/>
    <property type="match status" value="1"/>
</dbReference>
<keyword evidence="2 5" id="KW-0812">Transmembrane</keyword>
<comment type="subcellular location">
    <subcellularLocation>
        <location evidence="1">Membrane</location>
        <topology evidence="1">Multi-pass membrane protein</topology>
    </subcellularLocation>
</comment>
<feature type="transmembrane region" description="Helical" evidence="5">
    <location>
        <begin position="231"/>
        <end position="253"/>
    </location>
</feature>
<sequence>MTYLEQTAIIIPSLNPDQRMIDLIQNLKNAGFQLILIVNDGSSRKYAEFYDKAANDFGCKVLEHAINLGKGRALKTAFNYIITRWHNCTGAVTVDSDGQHSVQDIIRCMDELYRHQDCLILGSRDFSSGNVPFRSKAGNIITRQVLSMLCGISLSDTQTGLRGLSQKHMMEFLDVSGERFEYEMNMLIHAKEKKIRIMEIPIQTIYLENNKSSHFNPLTDSIKIYAMFFKFVLSAISSFAIDAILFVIFNAVFRNIIPDYYIIISTIIARIFSSIYNFTMNKNNVFQSKDNTKSTVIKYYVLCLLQMIASATGVTLLYKLLHVNEVIIKILVDFVLFLLGYRIQMKWVFHSKE</sequence>
<feature type="transmembrane region" description="Helical" evidence="5">
    <location>
        <begin position="299"/>
        <end position="320"/>
    </location>
</feature>
<dbReference type="GO" id="GO:0006487">
    <property type="term" value="P:protein N-linked glycosylation"/>
    <property type="evidence" value="ECO:0007669"/>
    <property type="project" value="TreeGrafter"/>
</dbReference>
<dbReference type="InterPro" id="IPR007267">
    <property type="entry name" value="GtrA_DPMS_TM"/>
</dbReference>
<dbReference type="AlphaFoldDB" id="A0A839JXT5"/>
<dbReference type="Gene3D" id="3.90.550.10">
    <property type="entry name" value="Spore Coat Polysaccharide Biosynthesis Protein SpsA, Chain A"/>
    <property type="match status" value="1"/>
</dbReference>
<reference evidence="8 9" key="1">
    <citation type="submission" date="2020-07" db="EMBL/GenBank/DDBJ databases">
        <title>Characterization and genome sequencing of isolate MD1, a novel member within the family Lachnospiraceae.</title>
        <authorList>
            <person name="Rettenmaier R."/>
            <person name="Di Bello L."/>
            <person name="Zinser C."/>
            <person name="Scheitz K."/>
            <person name="Liebl W."/>
            <person name="Zverlov V."/>
        </authorList>
    </citation>
    <scope>NUCLEOTIDE SEQUENCE [LARGE SCALE GENOMIC DNA]</scope>
    <source>
        <strain evidence="8 9">MD1</strain>
    </source>
</reference>
<dbReference type="GO" id="GO:0016740">
    <property type="term" value="F:transferase activity"/>
    <property type="evidence" value="ECO:0007669"/>
    <property type="project" value="UniProtKB-KW"/>
</dbReference>
<evidence type="ECO:0000256" key="5">
    <source>
        <dbReference type="SAM" id="Phobius"/>
    </source>
</evidence>
<evidence type="ECO:0000313" key="9">
    <source>
        <dbReference type="Proteomes" id="UP000574276"/>
    </source>
</evidence>
<dbReference type="EMBL" id="JACEGA010000001">
    <property type="protein sequence ID" value="MBB2182485.1"/>
    <property type="molecule type" value="Genomic_DNA"/>
</dbReference>
<evidence type="ECO:0000259" key="7">
    <source>
        <dbReference type="Pfam" id="PF04138"/>
    </source>
</evidence>
<dbReference type="PANTHER" id="PTHR10859">
    <property type="entry name" value="GLYCOSYL TRANSFERASE"/>
    <property type="match status" value="1"/>
</dbReference>
<dbReference type="PANTHER" id="PTHR10859:SF114">
    <property type="entry name" value="DOLICHOL-PHOSPHATE MANNOSYLTRANSFERASE"/>
    <property type="match status" value="1"/>
</dbReference>
<evidence type="ECO:0000259" key="6">
    <source>
        <dbReference type="Pfam" id="PF00535"/>
    </source>
</evidence>
<organism evidence="8 9">
    <name type="scientific">Variimorphobacter saccharofermentans</name>
    <dbReference type="NCBI Taxonomy" id="2755051"/>
    <lineage>
        <taxon>Bacteria</taxon>
        <taxon>Bacillati</taxon>
        <taxon>Bacillota</taxon>
        <taxon>Clostridia</taxon>
        <taxon>Lachnospirales</taxon>
        <taxon>Lachnospiraceae</taxon>
        <taxon>Variimorphobacter</taxon>
    </lineage>
</organism>
<evidence type="ECO:0000313" key="8">
    <source>
        <dbReference type="EMBL" id="MBB2182485.1"/>
    </source>
</evidence>
<dbReference type="InterPro" id="IPR001173">
    <property type="entry name" value="Glyco_trans_2-like"/>
</dbReference>
<feature type="transmembrane region" description="Helical" evidence="5">
    <location>
        <begin position="259"/>
        <end position="278"/>
    </location>
</feature>
<dbReference type="Pfam" id="PF00535">
    <property type="entry name" value="Glycos_transf_2"/>
    <property type="match status" value="1"/>
</dbReference>
<keyword evidence="9" id="KW-1185">Reference proteome</keyword>
<name>A0A839JXT5_9FIRM</name>
<dbReference type="InterPro" id="IPR029044">
    <property type="entry name" value="Nucleotide-diphossugar_trans"/>
</dbReference>
<dbReference type="GO" id="GO:0016020">
    <property type="term" value="C:membrane"/>
    <property type="evidence" value="ECO:0007669"/>
    <property type="project" value="UniProtKB-SubCell"/>
</dbReference>
<gene>
    <name evidence="8" type="ORF">H0486_06320</name>
</gene>
<evidence type="ECO:0000256" key="2">
    <source>
        <dbReference type="ARBA" id="ARBA00022692"/>
    </source>
</evidence>
<feature type="domain" description="GtrA/DPMS transmembrane" evidence="7">
    <location>
        <begin position="230"/>
        <end position="349"/>
    </location>
</feature>
<keyword evidence="3 5" id="KW-1133">Transmembrane helix</keyword>
<dbReference type="GO" id="GO:0000271">
    <property type="term" value="P:polysaccharide biosynthetic process"/>
    <property type="evidence" value="ECO:0007669"/>
    <property type="project" value="InterPro"/>
</dbReference>
<keyword evidence="4 5" id="KW-0472">Membrane</keyword>
<protein>
    <submittedName>
        <fullName evidence="8">Glycosyltransferase</fullName>
    </submittedName>
</protein>
<dbReference type="RefSeq" id="WP_228352205.1">
    <property type="nucleotide sequence ID" value="NZ_JACEGA010000001.1"/>
</dbReference>
<feature type="transmembrane region" description="Helical" evidence="5">
    <location>
        <begin position="326"/>
        <end position="343"/>
    </location>
</feature>
<feature type="domain" description="Glycosyltransferase 2-like" evidence="6">
    <location>
        <begin position="9"/>
        <end position="157"/>
    </location>
</feature>
<dbReference type="Proteomes" id="UP000574276">
    <property type="component" value="Unassembled WGS sequence"/>
</dbReference>
<dbReference type="CDD" id="cd04179">
    <property type="entry name" value="DPM_DPG-synthase_like"/>
    <property type="match status" value="1"/>
</dbReference>